<reference evidence="14 15" key="1">
    <citation type="journal article" date="2013" name="Plant Cell">
        <title>The transition from a phytopathogenic smut ancestor to an anamorphic biocontrol agent deciphered by comparative whole-genome analysis.</title>
        <authorList>
            <person name="Lefebvre F."/>
            <person name="Joly D.L."/>
            <person name="Labbe C."/>
            <person name="Teichmann B."/>
            <person name="Linning R."/>
            <person name="Belzile F."/>
            <person name="Bakkeren G."/>
            <person name="Belanger R.R."/>
        </authorList>
    </citation>
    <scope>NUCLEOTIDE SEQUENCE [LARGE SCALE GENOMIC DNA]</scope>
    <source>
        <strain evidence="14 15">PF-1</strain>
    </source>
</reference>
<evidence type="ECO:0000256" key="6">
    <source>
        <dbReference type="ARBA" id="ARBA00022496"/>
    </source>
</evidence>
<feature type="compositionally biased region" description="Polar residues" evidence="13">
    <location>
        <begin position="28"/>
        <end position="39"/>
    </location>
</feature>
<dbReference type="EC" id="1.16.3.1" evidence="3"/>
<dbReference type="Proteomes" id="UP000053664">
    <property type="component" value="Unassembled WGS sequence"/>
</dbReference>
<evidence type="ECO:0000256" key="7">
    <source>
        <dbReference type="ARBA" id="ARBA00022946"/>
    </source>
</evidence>
<comment type="similarity">
    <text evidence="2">Belongs to the frataxin family.</text>
</comment>
<dbReference type="InterPro" id="IPR036524">
    <property type="entry name" value="Frataxin/CyaY_sf"/>
</dbReference>
<dbReference type="Pfam" id="PF01491">
    <property type="entry name" value="Frataxin_Cyay"/>
    <property type="match status" value="1"/>
</dbReference>
<dbReference type="GO" id="GO:0006879">
    <property type="term" value="P:intracellular iron ion homeostasis"/>
    <property type="evidence" value="ECO:0007669"/>
    <property type="project" value="UniProtKB-KW"/>
</dbReference>
<dbReference type="GO" id="GO:0008199">
    <property type="term" value="F:ferric iron binding"/>
    <property type="evidence" value="ECO:0007669"/>
    <property type="project" value="InterPro"/>
</dbReference>
<dbReference type="NCBIfam" id="TIGR03422">
    <property type="entry name" value="mito_frataxin"/>
    <property type="match status" value="1"/>
</dbReference>
<protein>
    <recommendedName>
        <fullName evidence="3">ferroxidase</fullName>
        <ecNumber evidence="3">1.16.3.1</ecNumber>
    </recommendedName>
</protein>
<dbReference type="GO" id="GO:0034986">
    <property type="term" value="F:iron chaperone activity"/>
    <property type="evidence" value="ECO:0007669"/>
    <property type="project" value="TreeGrafter"/>
</dbReference>
<dbReference type="GO" id="GO:0006826">
    <property type="term" value="P:iron ion transport"/>
    <property type="evidence" value="ECO:0007669"/>
    <property type="project" value="UniProtKB-KW"/>
</dbReference>
<dbReference type="InterPro" id="IPR017789">
    <property type="entry name" value="Frataxin"/>
</dbReference>
<dbReference type="RefSeq" id="XP_007881475.1">
    <property type="nucleotide sequence ID" value="XM_007883284.1"/>
</dbReference>
<dbReference type="OrthoDB" id="1897642at2759"/>
<dbReference type="PROSITE" id="PS01344">
    <property type="entry name" value="FRATAXIN_1"/>
    <property type="match status" value="1"/>
</dbReference>
<evidence type="ECO:0000256" key="2">
    <source>
        <dbReference type="ARBA" id="ARBA00008183"/>
    </source>
</evidence>
<keyword evidence="6" id="KW-0410">Iron transport</keyword>
<dbReference type="GO" id="GO:0008198">
    <property type="term" value="F:ferrous iron binding"/>
    <property type="evidence" value="ECO:0007669"/>
    <property type="project" value="TreeGrafter"/>
</dbReference>
<evidence type="ECO:0000256" key="11">
    <source>
        <dbReference type="ARBA" id="ARBA00023128"/>
    </source>
</evidence>
<keyword evidence="10" id="KW-0406">Ion transport</keyword>
<dbReference type="PANTHER" id="PTHR16821:SF2">
    <property type="entry name" value="FRATAXIN, MITOCHONDRIAL"/>
    <property type="match status" value="1"/>
</dbReference>
<sequence length="183" mass="20522">MSTSLSSPLPRRVKPSPRPLSLDAPRCFSNSANRRNAPNYTISNLDERTYHALSNGVLDSLTEHFEALIEESDIDALEQRAARDKLGPQRGAPTTEWDVECATGVMNLRLGPYGTYVINKQPPNKQIWLSSPTSGPKRFDYDESHRAWFSLKEGQLVTLKELLDSELSRVFDTAVDVDLDPHP</sequence>
<dbReference type="eggNOG" id="KOG3413">
    <property type="taxonomic scope" value="Eukaryota"/>
</dbReference>
<feature type="region of interest" description="Disordered" evidence="13">
    <location>
        <begin position="1"/>
        <end position="39"/>
    </location>
</feature>
<dbReference type="AlphaFoldDB" id="A0A061H835"/>
<evidence type="ECO:0000256" key="8">
    <source>
        <dbReference type="ARBA" id="ARBA00023002"/>
    </source>
</evidence>
<evidence type="ECO:0000313" key="14">
    <source>
        <dbReference type="EMBL" id="EPQ26771.1"/>
    </source>
</evidence>
<dbReference type="GO" id="GO:0016226">
    <property type="term" value="P:iron-sulfur cluster assembly"/>
    <property type="evidence" value="ECO:0007669"/>
    <property type="project" value="InterPro"/>
</dbReference>
<dbReference type="HOGENOM" id="CLU_080880_2_3_1"/>
<dbReference type="PANTHER" id="PTHR16821">
    <property type="entry name" value="FRATAXIN"/>
    <property type="match status" value="1"/>
</dbReference>
<keyword evidence="7" id="KW-0809">Transit peptide</keyword>
<dbReference type="NCBIfam" id="TIGR03421">
    <property type="entry name" value="FeS_CyaY"/>
    <property type="match status" value="1"/>
</dbReference>
<name>A0A061H835_9BASI</name>
<evidence type="ECO:0000256" key="10">
    <source>
        <dbReference type="ARBA" id="ARBA00023065"/>
    </source>
</evidence>
<evidence type="ECO:0000256" key="1">
    <source>
        <dbReference type="ARBA" id="ARBA00004173"/>
    </source>
</evidence>
<keyword evidence="4" id="KW-0409">Iron storage</keyword>
<dbReference type="GeneID" id="19319835"/>
<keyword evidence="11" id="KW-0496">Mitochondrion</keyword>
<dbReference type="Gene3D" id="3.30.920.10">
    <property type="entry name" value="Frataxin/CyaY"/>
    <property type="match status" value="1"/>
</dbReference>
<dbReference type="KEGG" id="pfp:PFL1_05750"/>
<dbReference type="InterPro" id="IPR020895">
    <property type="entry name" value="Frataxin_CS"/>
</dbReference>
<keyword evidence="8" id="KW-0560">Oxidoreductase</keyword>
<evidence type="ECO:0000256" key="4">
    <source>
        <dbReference type="ARBA" id="ARBA00022434"/>
    </source>
</evidence>
<dbReference type="PROSITE" id="PS50810">
    <property type="entry name" value="FRATAXIN_2"/>
    <property type="match status" value="1"/>
</dbReference>
<proteinExistence type="inferred from homology"/>
<evidence type="ECO:0000256" key="12">
    <source>
        <dbReference type="ARBA" id="ARBA00047990"/>
    </source>
</evidence>
<evidence type="ECO:0000256" key="9">
    <source>
        <dbReference type="ARBA" id="ARBA00023004"/>
    </source>
</evidence>
<keyword evidence="9" id="KW-0408">Iron</keyword>
<dbReference type="InterPro" id="IPR002908">
    <property type="entry name" value="Frataxin/CyaY"/>
</dbReference>
<comment type="catalytic activity">
    <reaction evidence="12">
        <text>4 Fe(2+) + O2 + 4 H(+) = 4 Fe(3+) + 2 H2O</text>
        <dbReference type="Rhea" id="RHEA:11148"/>
        <dbReference type="ChEBI" id="CHEBI:15377"/>
        <dbReference type="ChEBI" id="CHEBI:15378"/>
        <dbReference type="ChEBI" id="CHEBI:15379"/>
        <dbReference type="ChEBI" id="CHEBI:29033"/>
        <dbReference type="ChEBI" id="CHEBI:29034"/>
        <dbReference type="EC" id="1.16.3.1"/>
    </reaction>
</comment>
<keyword evidence="5" id="KW-0813">Transport</keyword>
<dbReference type="SUPFAM" id="SSF55387">
    <property type="entry name" value="Frataxin/Nqo15-like"/>
    <property type="match status" value="1"/>
</dbReference>
<evidence type="ECO:0000256" key="13">
    <source>
        <dbReference type="SAM" id="MobiDB-lite"/>
    </source>
</evidence>
<dbReference type="SMART" id="SM01219">
    <property type="entry name" value="Frataxin_Cyay"/>
    <property type="match status" value="1"/>
</dbReference>
<evidence type="ECO:0000256" key="5">
    <source>
        <dbReference type="ARBA" id="ARBA00022448"/>
    </source>
</evidence>
<comment type="subcellular location">
    <subcellularLocation>
        <location evidence="1">Mitochondrion</location>
    </subcellularLocation>
</comment>
<evidence type="ECO:0000313" key="15">
    <source>
        <dbReference type="Proteomes" id="UP000053664"/>
    </source>
</evidence>
<accession>A0A061H835</accession>
<dbReference type="GO" id="GO:0004322">
    <property type="term" value="F:ferroxidase activity"/>
    <property type="evidence" value="ECO:0007669"/>
    <property type="project" value="UniProtKB-EC"/>
</dbReference>
<gene>
    <name evidence="14" type="ORF">PFL1_05750</name>
</gene>
<organism evidence="14 15">
    <name type="scientific">Pseudozyma flocculosa PF-1</name>
    <dbReference type="NCBI Taxonomy" id="1277687"/>
    <lineage>
        <taxon>Eukaryota</taxon>
        <taxon>Fungi</taxon>
        <taxon>Dikarya</taxon>
        <taxon>Basidiomycota</taxon>
        <taxon>Ustilaginomycotina</taxon>
        <taxon>Ustilaginomycetes</taxon>
        <taxon>Ustilaginales</taxon>
        <taxon>Ustilaginaceae</taxon>
        <taxon>Pseudozyma</taxon>
    </lineage>
</organism>
<evidence type="ECO:0000256" key="3">
    <source>
        <dbReference type="ARBA" id="ARBA00013107"/>
    </source>
</evidence>
<dbReference type="GO" id="GO:0005739">
    <property type="term" value="C:mitochondrion"/>
    <property type="evidence" value="ECO:0007669"/>
    <property type="project" value="UniProtKB-SubCell"/>
</dbReference>
<dbReference type="EMBL" id="KE361643">
    <property type="protein sequence ID" value="EPQ26771.1"/>
    <property type="molecule type" value="Genomic_DNA"/>
</dbReference>
<dbReference type="GO" id="GO:0051537">
    <property type="term" value="F:2 iron, 2 sulfur cluster binding"/>
    <property type="evidence" value="ECO:0007669"/>
    <property type="project" value="TreeGrafter"/>
</dbReference>